<dbReference type="SUPFAM" id="SSF54909">
    <property type="entry name" value="Dimeric alpha+beta barrel"/>
    <property type="match status" value="1"/>
</dbReference>
<sequence length="101" mass="11144">MSIFLVARFKAKDEAASAKVEQHLKAVRDHALSDKEPGCSFYNPTRGRDDPLDWHVYEEYADQAAIDAHMAAPVFQAFAADAPNLITGGIGGIDMKFYKNV</sequence>
<dbReference type="PROSITE" id="PS51725">
    <property type="entry name" value="ABM"/>
    <property type="match status" value="1"/>
</dbReference>
<dbReference type="AlphaFoldDB" id="A0AA48L7S3"/>
<dbReference type="GeneID" id="85497404"/>
<evidence type="ECO:0000259" key="1">
    <source>
        <dbReference type="PROSITE" id="PS51725"/>
    </source>
</evidence>
<proteinExistence type="predicted"/>
<dbReference type="Pfam" id="PF03992">
    <property type="entry name" value="ABM"/>
    <property type="match status" value="1"/>
</dbReference>
<dbReference type="RefSeq" id="XP_060458799.1">
    <property type="nucleotide sequence ID" value="XM_060602402.1"/>
</dbReference>
<gene>
    <name evidence="2" type="ORF">CcaverHIS019_0511620</name>
</gene>
<feature type="domain" description="ABM" evidence="1">
    <location>
        <begin position="3"/>
        <end position="94"/>
    </location>
</feature>
<dbReference type="InterPro" id="IPR011008">
    <property type="entry name" value="Dimeric_a/b-barrel"/>
</dbReference>
<dbReference type="EMBL" id="AP028216">
    <property type="protein sequence ID" value="BEI93534.1"/>
    <property type="molecule type" value="Genomic_DNA"/>
</dbReference>
<name>A0AA48L7S3_9TREE</name>
<protein>
    <recommendedName>
        <fullName evidence="1">ABM domain-containing protein</fullName>
    </recommendedName>
</protein>
<accession>A0AA48L7S3</accession>
<evidence type="ECO:0000313" key="2">
    <source>
        <dbReference type="EMBL" id="BEI93534.1"/>
    </source>
</evidence>
<dbReference type="Gene3D" id="3.30.70.100">
    <property type="match status" value="1"/>
</dbReference>
<dbReference type="KEGG" id="ccac:CcaHIS019_0511620"/>
<evidence type="ECO:0000313" key="3">
    <source>
        <dbReference type="Proteomes" id="UP001233271"/>
    </source>
</evidence>
<dbReference type="Proteomes" id="UP001233271">
    <property type="component" value="Chromosome 5"/>
</dbReference>
<dbReference type="InterPro" id="IPR007138">
    <property type="entry name" value="ABM_dom"/>
</dbReference>
<organism evidence="2 3">
    <name type="scientific">Cutaneotrichosporon cavernicola</name>
    <dbReference type="NCBI Taxonomy" id="279322"/>
    <lineage>
        <taxon>Eukaryota</taxon>
        <taxon>Fungi</taxon>
        <taxon>Dikarya</taxon>
        <taxon>Basidiomycota</taxon>
        <taxon>Agaricomycotina</taxon>
        <taxon>Tremellomycetes</taxon>
        <taxon>Trichosporonales</taxon>
        <taxon>Trichosporonaceae</taxon>
        <taxon>Cutaneotrichosporon</taxon>
    </lineage>
</organism>
<reference evidence="2" key="1">
    <citation type="journal article" date="2023" name="BMC Genomics">
        <title>Chromosome-level genome assemblies of Cutaneotrichosporon spp. (Trichosporonales, Basidiomycota) reveal imbalanced evolution between nucleotide sequences and chromosome synteny.</title>
        <authorList>
            <person name="Kobayashi Y."/>
            <person name="Kayamori A."/>
            <person name="Aoki K."/>
            <person name="Shiwa Y."/>
            <person name="Matsutani M."/>
            <person name="Fujita N."/>
            <person name="Sugita T."/>
            <person name="Iwasaki W."/>
            <person name="Tanaka N."/>
            <person name="Takashima M."/>
        </authorList>
    </citation>
    <scope>NUCLEOTIDE SEQUENCE</scope>
    <source>
        <strain evidence="2">HIS019</strain>
    </source>
</reference>
<keyword evidence="3" id="KW-1185">Reference proteome</keyword>